<evidence type="ECO:0000259" key="2">
    <source>
        <dbReference type="PROSITE" id="PS50030"/>
    </source>
</evidence>
<feature type="coiled-coil region" evidence="1">
    <location>
        <begin position="502"/>
        <end position="529"/>
    </location>
</feature>
<feature type="coiled-coil region" evidence="1">
    <location>
        <begin position="430"/>
        <end position="457"/>
    </location>
</feature>
<dbReference type="Pfam" id="PF00443">
    <property type="entry name" value="UCH"/>
    <property type="match status" value="1"/>
</dbReference>
<dbReference type="GO" id="GO:0005829">
    <property type="term" value="C:cytosol"/>
    <property type="evidence" value="ECO:0007669"/>
    <property type="project" value="TreeGrafter"/>
</dbReference>
<dbReference type="InterPro" id="IPR009060">
    <property type="entry name" value="UBA-like_sf"/>
</dbReference>
<dbReference type="GO" id="GO:0004843">
    <property type="term" value="F:cysteine-type deubiquitinase activity"/>
    <property type="evidence" value="ECO:0007669"/>
    <property type="project" value="InterPro"/>
</dbReference>
<dbReference type="InterPro" id="IPR028889">
    <property type="entry name" value="USP"/>
</dbReference>
<evidence type="ECO:0000313" key="5">
    <source>
        <dbReference type="Proteomes" id="UP000439903"/>
    </source>
</evidence>
<dbReference type="Gene3D" id="3.90.70.10">
    <property type="entry name" value="Cysteine proteinases"/>
    <property type="match status" value="1"/>
</dbReference>
<dbReference type="CDD" id="cd02257">
    <property type="entry name" value="Peptidase_C19"/>
    <property type="match status" value="1"/>
</dbReference>
<dbReference type="InterPro" id="IPR055335">
    <property type="entry name" value="Ucp6/RUP1"/>
</dbReference>
<proteinExistence type="predicted"/>
<dbReference type="Proteomes" id="UP000439903">
    <property type="component" value="Unassembled WGS sequence"/>
</dbReference>
<keyword evidence="5" id="KW-1185">Reference proteome</keyword>
<dbReference type="Gene3D" id="1.10.8.10">
    <property type="entry name" value="DNA helicase RuvA subunit, C-terminal domain"/>
    <property type="match status" value="1"/>
</dbReference>
<dbReference type="PROSITE" id="PS50030">
    <property type="entry name" value="UBA"/>
    <property type="match status" value="1"/>
</dbReference>
<protein>
    <submittedName>
        <fullName evidence="4">Cysteine proteinase</fullName>
    </submittedName>
</protein>
<accession>A0A8H3XGG8</accession>
<dbReference type="SUPFAM" id="SSF46934">
    <property type="entry name" value="UBA-like"/>
    <property type="match status" value="1"/>
</dbReference>
<dbReference type="EMBL" id="WTPW01001001">
    <property type="protein sequence ID" value="KAF0463561.1"/>
    <property type="molecule type" value="Genomic_DNA"/>
</dbReference>
<evidence type="ECO:0000259" key="3">
    <source>
        <dbReference type="PROSITE" id="PS50235"/>
    </source>
</evidence>
<keyword evidence="1" id="KW-0175">Coiled coil</keyword>
<dbReference type="OrthoDB" id="443682at2759"/>
<sequence length="964" mass="111266">MERSAIELLTQLGVSEDKAIEALKKFNGNVERAANFIYENMENNMSTDPEETSALAPLGSDSQNDNWGDGGGSVLGCFDRPNDSSSLENDRDVKAAMEASMADKEKEDIQKAIDMSKTDSYVGALIPYNGGGYKNDNDSSYPRSSDQNWFNNDWDQPAKRQKLDTTPLGLKPVFNHYYASHFFQALFHIPVFRLSLLAFRPTKDDWGNVEGYWKGQKHYNFDDSSKLYSSTNRQESLKFIHEFQKLFGFLSLSQRTYGDSSLLMDVLDFDEKGIWNEAETVYNFTTKLIGRLMEGSYYRDPGSQNIPHGLQNYILDFEKLFRSHAENLVPKKYGNSYYQSDRHKDVTNMPLDIYPSCHTVYDALDRVMQESRGNSRKPFFTQLAHILIMNLKHKDNDSNNILPSFGGESAFQVLKEIYMDRYTEENSEFIETCWQKIEKMKEELEKINQNIDKIMKFQGKYSGPDLLKGSIDHFQQKCNKAEEKGASDNNALQTKAWLENFLNKVEQKLKVLFDKKDELEQKIKQMFDKPDMKKYLYRLKAVLVHNGQSGQGNHWAYIWVSRCSKSDTHNPSTMDNGNWMKFQDNTVEEVLEDFVLNKPGDYYSSHSVYTLFYVNAKVDYNFPNLADVIPDSLKAFVEKDNQILEVELSNEFRQVDAELPDSNAMDSTWESDSTACGGISDSEKNIQNRVDLIIEQANNTKIYDSKILQRIEIFFAKLGLSEAVKSLMTDYSDTKSAAGLDWNEPISLVDGYRRDPRFVKVMDSFEEFKMISQFIVEGLDLMLKEEFIRPISFFYKALELEESWLKSITFSSDIMLVNVETLRRTDFIISYAKICLKILNDDALKKAKMSELFENAINDATFVLRTFTIFVKNCGSDVLFNEFLQEWTSIQPSADKIHENMVSELINEYLSVNDANVGNELNPPFEYLDHQIAVDNETTLYERYDKLTWKCKDVFKTFNPPDPK</sequence>
<dbReference type="GO" id="GO:0016579">
    <property type="term" value="P:protein deubiquitination"/>
    <property type="evidence" value="ECO:0007669"/>
    <property type="project" value="InterPro"/>
</dbReference>
<dbReference type="GO" id="GO:0005634">
    <property type="term" value="C:nucleus"/>
    <property type="evidence" value="ECO:0007669"/>
    <property type="project" value="TreeGrafter"/>
</dbReference>
<organism evidence="4 5">
    <name type="scientific">Gigaspora margarita</name>
    <dbReference type="NCBI Taxonomy" id="4874"/>
    <lineage>
        <taxon>Eukaryota</taxon>
        <taxon>Fungi</taxon>
        <taxon>Fungi incertae sedis</taxon>
        <taxon>Mucoromycota</taxon>
        <taxon>Glomeromycotina</taxon>
        <taxon>Glomeromycetes</taxon>
        <taxon>Diversisporales</taxon>
        <taxon>Gigasporaceae</taxon>
        <taxon>Gigaspora</taxon>
    </lineage>
</organism>
<dbReference type="SUPFAM" id="SSF54001">
    <property type="entry name" value="Cysteine proteinases"/>
    <property type="match status" value="1"/>
</dbReference>
<feature type="domain" description="UBA" evidence="2">
    <location>
        <begin position="1"/>
        <end position="40"/>
    </location>
</feature>
<dbReference type="PANTHER" id="PTHR39597">
    <property type="entry name" value="UBA DOMAIN-CONTAINING PROTEIN RUP1"/>
    <property type="match status" value="1"/>
</dbReference>
<name>A0A8H3XGG8_GIGMA</name>
<dbReference type="SMART" id="SM00165">
    <property type="entry name" value="UBA"/>
    <property type="match status" value="1"/>
</dbReference>
<dbReference type="PANTHER" id="PTHR39597:SF1">
    <property type="entry name" value="UBA DOMAIN-CONTAINING PROTEIN RUP1"/>
    <property type="match status" value="1"/>
</dbReference>
<comment type="caution">
    <text evidence="4">The sequence shown here is derived from an EMBL/GenBank/DDBJ whole genome shotgun (WGS) entry which is preliminary data.</text>
</comment>
<dbReference type="InterPro" id="IPR015940">
    <property type="entry name" value="UBA"/>
</dbReference>
<reference evidence="4 5" key="1">
    <citation type="journal article" date="2019" name="Environ. Microbiol.">
        <title>At the nexus of three kingdoms: the genome of the mycorrhizal fungus Gigaspora margarita provides insights into plant, endobacterial and fungal interactions.</title>
        <authorList>
            <person name="Venice F."/>
            <person name="Ghignone S."/>
            <person name="Salvioli di Fossalunga A."/>
            <person name="Amselem J."/>
            <person name="Novero M."/>
            <person name="Xianan X."/>
            <person name="Sedzielewska Toro K."/>
            <person name="Morin E."/>
            <person name="Lipzen A."/>
            <person name="Grigoriev I.V."/>
            <person name="Henrissat B."/>
            <person name="Martin F.M."/>
            <person name="Bonfante P."/>
        </authorList>
    </citation>
    <scope>NUCLEOTIDE SEQUENCE [LARGE SCALE GENOMIC DNA]</scope>
    <source>
        <strain evidence="4 5">BEG34</strain>
    </source>
</reference>
<gene>
    <name evidence="4" type="ORF">F8M41_000160</name>
</gene>
<dbReference type="AlphaFoldDB" id="A0A8H3XGG8"/>
<dbReference type="InterPro" id="IPR038765">
    <property type="entry name" value="Papain-like_cys_pep_sf"/>
</dbReference>
<dbReference type="InterPro" id="IPR001394">
    <property type="entry name" value="Peptidase_C19_UCH"/>
</dbReference>
<evidence type="ECO:0000256" key="1">
    <source>
        <dbReference type="SAM" id="Coils"/>
    </source>
</evidence>
<dbReference type="Pfam" id="PF00627">
    <property type="entry name" value="UBA"/>
    <property type="match status" value="1"/>
</dbReference>
<evidence type="ECO:0000313" key="4">
    <source>
        <dbReference type="EMBL" id="KAF0463561.1"/>
    </source>
</evidence>
<dbReference type="PROSITE" id="PS50235">
    <property type="entry name" value="USP_3"/>
    <property type="match status" value="1"/>
</dbReference>
<feature type="domain" description="USP" evidence="3">
    <location>
        <begin position="168"/>
        <end position="616"/>
    </location>
</feature>